<evidence type="ECO:0000313" key="2">
    <source>
        <dbReference type="Proteomes" id="UP000318741"/>
    </source>
</evidence>
<dbReference type="EMBL" id="CP036265">
    <property type="protein sequence ID" value="QDT13974.1"/>
    <property type="molecule type" value="Genomic_DNA"/>
</dbReference>
<reference evidence="1 2" key="1">
    <citation type="submission" date="2019-02" db="EMBL/GenBank/DDBJ databases">
        <title>Deep-cultivation of Planctomycetes and their phenomic and genomic characterization uncovers novel biology.</title>
        <authorList>
            <person name="Wiegand S."/>
            <person name="Jogler M."/>
            <person name="Boedeker C."/>
            <person name="Pinto D."/>
            <person name="Vollmers J."/>
            <person name="Rivas-Marin E."/>
            <person name="Kohn T."/>
            <person name="Peeters S.H."/>
            <person name="Heuer A."/>
            <person name="Rast P."/>
            <person name="Oberbeckmann S."/>
            <person name="Bunk B."/>
            <person name="Jeske O."/>
            <person name="Meyerdierks A."/>
            <person name="Storesund J.E."/>
            <person name="Kallscheuer N."/>
            <person name="Luecker S."/>
            <person name="Lage O.M."/>
            <person name="Pohl T."/>
            <person name="Merkel B.J."/>
            <person name="Hornburger P."/>
            <person name="Mueller R.-W."/>
            <person name="Bruemmer F."/>
            <person name="Labrenz M."/>
            <person name="Spormann A.M."/>
            <person name="Op den Camp H."/>
            <person name="Overmann J."/>
            <person name="Amann R."/>
            <person name="Jetten M.S.M."/>
            <person name="Mascher T."/>
            <person name="Medema M.H."/>
            <person name="Devos D.P."/>
            <person name="Kaster A.-K."/>
            <person name="Ovreas L."/>
            <person name="Rohde M."/>
            <person name="Galperin M.Y."/>
            <person name="Jogler C."/>
        </authorList>
    </citation>
    <scope>NUCLEOTIDE SEQUENCE [LARGE SCALE GENOMIC DNA]</scope>
    <source>
        <strain evidence="1 2">CA12</strain>
    </source>
</reference>
<accession>A0A517P3M6</accession>
<keyword evidence="2" id="KW-1185">Reference proteome</keyword>
<protein>
    <submittedName>
        <fullName evidence="1">Uncharacterized protein</fullName>
    </submittedName>
</protein>
<dbReference type="Proteomes" id="UP000318741">
    <property type="component" value="Chromosome"/>
</dbReference>
<organism evidence="1 2">
    <name type="scientific">Alienimonas californiensis</name>
    <dbReference type="NCBI Taxonomy" id="2527989"/>
    <lineage>
        <taxon>Bacteria</taxon>
        <taxon>Pseudomonadati</taxon>
        <taxon>Planctomycetota</taxon>
        <taxon>Planctomycetia</taxon>
        <taxon>Planctomycetales</taxon>
        <taxon>Planctomycetaceae</taxon>
        <taxon>Alienimonas</taxon>
    </lineage>
</organism>
<proteinExistence type="predicted"/>
<gene>
    <name evidence="1" type="ORF">CA12_00420</name>
</gene>
<sequence>MNPAGPSPVSAPWNVILCEGYHDRAFWTGLLVHHAGAPKPEPGQSVLDPAKGPVRGGRFGFYLPPDGHYVEVNPVGGDDSRLRKEFDLKVKRRLRDGLRSIVYSYDPDRAHDSGQAADKLRSLRERKALEDVTVEEVDDLTFRITDSDTVVTVCPWSCDLPDDLDANASEGVPAVRTLERLICAAYAAAHPERVAAVAKWLALEPARLTPQSAKGEAFSLMAKWHPDRGCESFYESLWERPETREPLLKLLESSEAWPAIQRLRAPDS</sequence>
<dbReference type="RefSeq" id="WP_145356592.1">
    <property type="nucleotide sequence ID" value="NZ_CP036265.1"/>
</dbReference>
<dbReference type="OrthoDB" id="5514171at2"/>
<name>A0A517P3M6_9PLAN</name>
<evidence type="ECO:0000313" key="1">
    <source>
        <dbReference type="EMBL" id="QDT13974.1"/>
    </source>
</evidence>
<dbReference type="KEGG" id="acaf:CA12_00420"/>
<dbReference type="AlphaFoldDB" id="A0A517P3M6"/>